<name>A0A1A6C304_9GAMM</name>
<dbReference type="AlphaFoldDB" id="A0A1A6C304"/>
<comment type="caution">
    <text evidence="2">The sequence shown here is derived from an EMBL/GenBank/DDBJ whole genome shotgun (WGS) entry which is preliminary data.</text>
</comment>
<evidence type="ECO:0000259" key="1">
    <source>
        <dbReference type="Pfam" id="PF19419"/>
    </source>
</evidence>
<protein>
    <recommendedName>
        <fullName evidence="1">DUF5983 domain-containing protein</fullName>
    </recommendedName>
</protein>
<dbReference type="Pfam" id="PF19419">
    <property type="entry name" value="DUF5983"/>
    <property type="match status" value="1"/>
</dbReference>
<keyword evidence="3" id="KW-1185">Reference proteome</keyword>
<dbReference type="Proteomes" id="UP000029273">
    <property type="component" value="Unassembled WGS sequence"/>
</dbReference>
<gene>
    <name evidence="2" type="ORF">Thpro_022055</name>
</gene>
<proteinExistence type="predicted"/>
<dbReference type="RefSeq" id="WP_145930808.1">
    <property type="nucleotide sequence ID" value="NZ_JQSG02000004.1"/>
</dbReference>
<dbReference type="EMBL" id="JQSG02000004">
    <property type="protein sequence ID" value="OBS08938.1"/>
    <property type="molecule type" value="Genomic_DNA"/>
</dbReference>
<organism evidence="2 3">
    <name type="scientific">Acidihalobacter prosperus</name>
    <dbReference type="NCBI Taxonomy" id="160660"/>
    <lineage>
        <taxon>Bacteria</taxon>
        <taxon>Pseudomonadati</taxon>
        <taxon>Pseudomonadota</taxon>
        <taxon>Gammaproteobacteria</taxon>
        <taxon>Chromatiales</taxon>
        <taxon>Ectothiorhodospiraceae</taxon>
        <taxon>Acidihalobacter</taxon>
    </lineage>
</organism>
<evidence type="ECO:0000313" key="2">
    <source>
        <dbReference type="EMBL" id="OBS08938.1"/>
    </source>
</evidence>
<evidence type="ECO:0000313" key="3">
    <source>
        <dbReference type="Proteomes" id="UP000029273"/>
    </source>
</evidence>
<dbReference type="InterPro" id="IPR046025">
    <property type="entry name" value="DUF5983"/>
</dbReference>
<dbReference type="OrthoDB" id="9823334at2"/>
<reference evidence="2 3" key="1">
    <citation type="journal article" date="2014" name="Genome Announc.">
        <title>Draft Genome Sequence of the Iron-Oxidizing, Acidophilic, and Halotolerant 'Thiobacillus prosperus' Type Strain DSM 5130.</title>
        <authorList>
            <person name="Ossandon F.J."/>
            <person name="Cardenas J.P."/>
            <person name="Corbett M."/>
            <person name="Quatrini R."/>
            <person name="Holmes D.S."/>
            <person name="Watkin E."/>
        </authorList>
    </citation>
    <scope>NUCLEOTIDE SEQUENCE [LARGE SCALE GENOMIC DNA]</scope>
    <source>
        <strain evidence="2 3">DSM 5130</strain>
    </source>
</reference>
<accession>A0A1A6C304</accession>
<feature type="domain" description="DUF5983" evidence="1">
    <location>
        <begin position="91"/>
        <end position="184"/>
    </location>
</feature>
<sequence>MCDGCKQCKNIRAITDIPEDLSLCFESLHEGLEPGSPEAAAIDALESMVLAQQRAGFNIGSPAYREALATTLDALANNLPDETLPAGVVPMVDASTAHLSPSDIKLLDDMAARNQAGFPRTVSHEYGWTLFLPELLDDEDFVYLDPALGASDELSGLIRYAMSNGAYILNLDADAEPIPDIRCYGEDSRSTNTIN</sequence>